<comment type="cofactor">
    <cofactor evidence="1">
        <name>Zn(2+)</name>
        <dbReference type="ChEBI" id="CHEBI:29105"/>
    </cofactor>
    <text evidence="1">Binds 1 zinc ion per subunit.</text>
</comment>
<evidence type="ECO:0000256" key="1">
    <source>
        <dbReference type="PIRSR" id="PIRSR602481-1"/>
    </source>
</evidence>
<accession>A0A3S0CLI7</accession>
<dbReference type="PANTHER" id="PTHR33202:SF22">
    <property type="entry name" value="HYDROGEN PEROXIDE SENSITIVE REPRESSOR"/>
    <property type="match status" value="1"/>
</dbReference>
<dbReference type="GO" id="GO:1900376">
    <property type="term" value="P:regulation of secondary metabolite biosynthetic process"/>
    <property type="evidence" value="ECO:0007669"/>
    <property type="project" value="TreeGrafter"/>
</dbReference>
<dbReference type="OrthoDB" id="594893at2"/>
<organism evidence="2 3">
    <name type="scientific">Arenibacter aquaticus</name>
    <dbReference type="NCBI Taxonomy" id="2489054"/>
    <lineage>
        <taxon>Bacteria</taxon>
        <taxon>Pseudomonadati</taxon>
        <taxon>Bacteroidota</taxon>
        <taxon>Flavobacteriia</taxon>
        <taxon>Flavobacteriales</taxon>
        <taxon>Flavobacteriaceae</taxon>
        <taxon>Arenibacter</taxon>
    </lineage>
</organism>
<evidence type="ECO:0000313" key="3">
    <source>
        <dbReference type="Proteomes" id="UP000267585"/>
    </source>
</evidence>
<dbReference type="PANTHER" id="PTHR33202">
    <property type="entry name" value="ZINC UPTAKE REGULATION PROTEIN"/>
    <property type="match status" value="1"/>
</dbReference>
<keyword evidence="3" id="KW-1185">Reference proteome</keyword>
<keyword evidence="1" id="KW-0862">Zinc</keyword>
<evidence type="ECO:0000313" key="2">
    <source>
        <dbReference type="EMBL" id="RTE54111.1"/>
    </source>
</evidence>
<dbReference type="GO" id="GO:0000976">
    <property type="term" value="F:transcription cis-regulatory region binding"/>
    <property type="evidence" value="ECO:0007669"/>
    <property type="project" value="TreeGrafter"/>
</dbReference>
<comment type="caution">
    <text evidence="2">The sequence shown here is derived from an EMBL/GenBank/DDBJ whole genome shotgun (WGS) entry which is preliminary data.</text>
</comment>
<dbReference type="InterPro" id="IPR036390">
    <property type="entry name" value="WH_DNA-bd_sf"/>
</dbReference>
<dbReference type="RefSeq" id="WP_126162099.1">
    <property type="nucleotide sequence ID" value="NZ_RQPJ01000003.1"/>
</dbReference>
<dbReference type="GO" id="GO:0003700">
    <property type="term" value="F:DNA-binding transcription factor activity"/>
    <property type="evidence" value="ECO:0007669"/>
    <property type="project" value="InterPro"/>
</dbReference>
<dbReference type="Gene3D" id="1.10.10.10">
    <property type="entry name" value="Winged helix-like DNA-binding domain superfamily/Winged helix DNA-binding domain"/>
    <property type="match status" value="1"/>
</dbReference>
<protein>
    <submittedName>
        <fullName evidence="2">Transcriptional repressor</fullName>
    </submittedName>
</protein>
<reference evidence="2 3" key="1">
    <citation type="submission" date="2018-11" db="EMBL/GenBank/DDBJ databases">
        <title>Arenibacter aquaticus sp.nov., a marine bacterium isolated from surface seawater in the South China Sea.</title>
        <authorList>
            <person name="Guo J."/>
            <person name="Sun J."/>
        </authorList>
    </citation>
    <scope>NUCLEOTIDE SEQUENCE [LARGE SCALE GENOMIC DNA]</scope>
    <source>
        <strain evidence="2 3">GUO666</strain>
    </source>
</reference>
<feature type="binding site" evidence="1">
    <location>
        <position position="132"/>
    </location>
    <ligand>
        <name>Zn(2+)</name>
        <dbReference type="ChEBI" id="CHEBI:29105"/>
    </ligand>
</feature>
<keyword evidence="1" id="KW-0479">Metal-binding</keyword>
<feature type="binding site" evidence="1">
    <location>
        <position position="135"/>
    </location>
    <ligand>
        <name>Zn(2+)</name>
        <dbReference type="ChEBI" id="CHEBI:29105"/>
    </ligand>
</feature>
<feature type="binding site" evidence="1">
    <location>
        <position position="99"/>
    </location>
    <ligand>
        <name>Zn(2+)</name>
        <dbReference type="ChEBI" id="CHEBI:29105"/>
    </ligand>
</feature>
<dbReference type="InterPro" id="IPR002481">
    <property type="entry name" value="FUR"/>
</dbReference>
<dbReference type="Proteomes" id="UP000267585">
    <property type="component" value="Unassembled WGS sequence"/>
</dbReference>
<dbReference type="SUPFAM" id="SSF46785">
    <property type="entry name" value="Winged helix' DNA-binding domain"/>
    <property type="match status" value="1"/>
</dbReference>
<dbReference type="AlphaFoldDB" id="A0A3S0CLI7"/>
<dbReference type="InterPro" id="IPR036388">
    <property type="entry name" value="WH-like_DNA-bd_sf"/>
</dbReference>
<dbReference type="EMBL" id="RQPJ01000003">
    <property type="protein sequence ID" value="RTE54111.1"/>
    <property type="molecule type" value="Genomic_DNA"/>
</dbReference>
<sequence length="138" mass="15677">MEQIVKILEDKGVRPTAMRLLVYKLLVNRENAISLGELEKDFKTSGRSTLYRTIKTFEEIGLVHSIEDGTGIIKYAICENHSTSEENNDLHLHFRCNICQETVCLTDYKIPQINLPKGYISIDMNLTVKGICEKCNGV</sequence>
<dbReference type="GO" id="GO:0008270">
    <property type="term" value="F:zinc ion binding"/>
    <property type="evidence" value="ECO:0007669"/>
    <property type="project" value="TreeGrafter"/>
</dbReference>
<gene>
    <name evidence="2" type="ORF">EHW67_09310</name>
</gene>
<dbReference type="GO" id="GO:0045892">
    <property type="term" value="P:negative regulation of DNA-templated transcription"/>
    <property type="evidence" value="ECO:0007669"/>
    <property type="project" value="TreeGrafter"/>
</dbReference>
<dbReference type="Pfam" id="PF01475">
    <property type="entry name" value="FUR"/>
    <property type="match status" value="1"/>
</dbReference>
<proteinExistence type="predicted"/>
<name>A0A3S0CLI7_9FLAO</name>
<feature type="binding site" evidence="1">
    <location>
        <position position="96"/>
    </location>
    <ligand>
        <name>Zn(2+)</name>
        <dbReference type="ChEBI" id="CHEBI:29105"/>
    </ligand>
</feature>